<evidence type="ECO:0000313" key="2">
    <source>
        <dbReference type="Proteomes" id="UP000005741"/>
    </source>
</evidence>
<dbReference type="HOGENOM" id="CLU_181214_0_0_2"/>
<keyword evidence="2" id="KW-1185">Reference proteome</keyword>
<organism evidence="1 2">
    <name type="scientific">Methanoplanus limicola DSM 2279</name>
    <dbReference type="NCBI Taxonomy" id="937775"/>
    <lineage>
        <taxon>Archaea</taxon>
        <taxon>Methanobacteriati</taxon>
        <taxon>Methanobacteriota</taxon>
        <taxon>Stenosarchaea group</taxon>
        <taxon>Methanomicrobia</taxon>
        <taxon>Methanomicrobiales</taxon>
        <taxon>Methanomicrobiaceae</taxon>
        <taxon>Methanoplanus</taxon>
    </lineage>
</organism>
<dbReference type="InParanoid" id="H1Z1G8"/>
<name>H1Z1G8_9EURY</name>
<protein>
    <submittedName>
        <fullName evidence="1">Uncharacterized protein</fullName>
    </submittedName>
</protein>
<evidence type="ECO:0000313" key="1">
    <source>
        <dbReference type="EMBL" id="EHQ36315.1"/>
    </source>
</evidence>
<gene>
    <name evidence="1" type="ORF">Metlim_2256</name>
</gene>
<dbReference type="Proteomes" id="UP000005741">
    <property type="component" value="Chromosome"/>
</dbReference>
<proteinExistence type="predicted"/>
<dbReference type="RefSeq" id="WP_004078571.1">
    <property type="nucleotide sequence ID" value="NZ_CM001436.1"/>
</dbReference>
<dbReference type="EMBL" id="CM001436">
    <property type="protein sequence ID" value="EHQ36315.1"/>
    <property type="molecule type" value="Genomic_DNA"/>
</dbReference>
<accession>H1Z1G8</accession>
<sequence>MIYILNVLYKGRCFRSDRGYNSKKLNKLYLKKYPGKDYLKFDDAVSYLLNGSYISEVKKKDIKYYIIDIKKVSSALDSHGISIAMKCLKYEDICPKCKL</sequence>
<dbReference type="STRING" id="937775.Metlim_2256"/>
<dbReference type="AlphaFoldDB" id="H1Z1G8"/>
<reference evidence="1 2" key="1">
    <citation type="submission" date="2011-10" db="EMBL/GenBank/DDBJ databases">
        <title>The Improved High-Quality Draft genome of Methanoplanus limicola DSM 2279.</title>
        <authorList>
            <consortium name="US DOE Joint Genome Institute (JGI-PGF)"/>
            <person name="Lucas S."/>
            <person name="Copeland A."/>
            <person name="Lapidus A."/>
            <person name="Glavina del Rio T."/>
            <person name="Dalin E."/>
            <person name="Tice H."/>
            <person name="Bruce D."/>
            <person name="Goodwin L."/>
            <person name="Pitluck S."/>
            <person name="Peters L."/>
            <person name="Mikhailova N."/>
            <person name="Lu M."/>
            <person name="Kyrpides N."/>
            <person name="Mavromatis K."/>
            <person name="Ivanova N."/>
            <person name="Markowitz V."/>
            <person name="Cheng J.-F."/>
            <person name="Hugenholtz P."/>
            <person name="Woyke T."/>
            <person name="Wu D."/>
            <person name="Wirth R."/>
            <person name="Brambilla E.-M."/>
            <person name="Klenk H.-P."/>
            <person name="Eisen J.A."/>
        </authorList>
    </citation>
    <scope>NUCLEOTIDE SEQUENCE [LARGE SCALE GENOMIC DNA]</scope>
    <source>
        <strain evidence="1 2">DSM 2279</strain>
    </source>
</reference>